<dbReference type="Proteomes" id="UP000325295">
    <property type="component" value="Chromosome"/>
</dbReference>
<dbReference type="KEGG" id="lnn:F0161_01055"/>
<dbReference type="InterPro" id="IPR011004">
    <property type="entry name" value="Trimer_LpxA-like_sf"/>
</dbReference>
<evidence type="ECO:0000313" key="7">
    <source>
        <dbReference type="EMBL" id="QER66597.1"/>
    </source>
</evidence>
<dbReference type="EC" id="2.3.1.-" evidence="5"/>
<proteinExistence type="inferred from homology"/>
<dbReference type="PANTHER" id="PTHR43017:SF1">
    <property type="entry name" value="ACETYLTRANSFERASE YJL218W-RELATED"/>
    <property type="match status" value="1"/>
</dbReference>
<evidence type="ECO:0000259" key="6">
    <source>
        <dbReference type="SMART" id="SM01266"/>
    </source>
</evidence>
<accession>A0A5P1X326</accession>
<dbReference type="CDD" id="cd03357">
    <property type="entry name" value="LbH_MAT_GAT"/>
    <property type="match status" value="1"/>
</dbReference>
<dbReference type="SMART" id="SM01266">
    <property type="entry name" value="Mac"/>
    <property type="match status" value="1"/>
</dbReference>
<organism evidence="7 8">
    <name type="scientific">Paucilactobacillus nenjiangensis</name>
    <dbReference type="NCBI Taxonomy" id="1296540"/>
    <lineage>
        <taxon>Bacteria</taxon>
        <taxon>Bacillati</taxon>
        <taxon>Bacillota</taxon>
        <taxon>Bacilli</taxon>
        <taxon>Lactobacillales</taxon>
        <taxon>Lactobacillaceae</taxon>
        <taxon>Paucilactobacillus</taxon>
    </lineage>
</organism>
<dbReference type="PROSITE" id="PS00101">
    <property type="entry name" value="HEXAPEP_TRANSFERASES"/>
    <property type="match status" value="1"/>
</dbReference>
<keyword evidence="8" id="KW-1185">Reference proteome</keyword>
<evidence type="ECO:0000256" key="4">
    <source>
        <dbReference type="ARBA" id="ARBA00023315"/>
    </source>
</evidence>
<keyword evidence="4 5" id="KW-0012">Acyltransferase</keyword>
<dbReference type="Gene3D" id="2.160.10.10">
    <property type="entry name" value="Hexapeptide repeat proteins"/>
    <property type="match status" value="1"/>
</dbReference>
<dbReference type="GO" id="GO:0008870">
    <property type="term" value="F:galactoside O-acetyltransferase activity"/>
    <property type="evidence" value="ECO:0007669"/>
    <property type="project" value="TreeGrafter"/>
</dbReference>
<dbReference type="InterPro" id="IPR018357">
    <property type="entry name" value="Hexapep_transf_CS"/>
</dbReference>
<reference evidence="7 8" key="1">
    <citation type="submission" date="2019-09" db="EMBL/GenBank/DDBJ databases">
        <title>Complete Genome Sequence of Lactobacillus nenjiangensis SH-Y15, isolated from sauerkraut.</title>
        <authorList>
            <person name="Yang H."/>
        </authorList>
    </citation>
    <scope>NUCLEOTIDE SEQUENCE [LARGE SCALE GENOMIC DNA]</scope>
    <source>
        <strain evidence="7 8">SH-Y15</strain>
    </source>
</reference>
<evidence type="ECO:0000256" key="1">
    <source>
        <dbReference type="ARBA" id="ARBA00007274"/>
    </source>
</evidence>
<protein>
    <recommendedName>
        <fullName evidence="5">Acetyltransferase</fullName>
        <ecNumber evidence="5">2.3.1.-</ecNumber>
    </recommendedName>
</protein>
<dbReference type="FunFam" id="2.160.10.10:FF:000025">
    <property type="entry name" value="Hexapeptide-repeat containing-acetyltransferase"/>
    <property type="match status" value="1"/>
</dbReference>
<dbReference type="Pfam" id="PF00132">
    <property type="entry name" value="Hexapep"/>
    <property type="match status" value="1"/>
</dbReference>
<dbReference type="RefSeq" id="WP_150203254.1">
    <property type="nucleotide sequence ID" value="NZ_CP043939.1"/>
</dbReference>
<keyword evidence="2 5" id="KW-0808">Transferase</keyword>
<dbReference type="SUPFAM" id="SSF51161">
    <property type="entry name" value="Trimeric LpxA-like enzymes"/>
    <property type="match status" value="1"/>
</dbReference>
<comment type="similarity">
    <text evidence="1 5">Belongs to the transferase hexapeptide repeat family.</text>
</comment>
<dbReference type="EMBL" id="CP043939">
    <property type="protein sequence ID" value="QER66597.1"/>
    <property type="molecule type" value="Genomic_DNA"/>
</dbReference>
<name>A0A5P1X326_9LACO</name>
<dbReference type="PANTHER" id="PTHR43017">
    <property type="entry name" value="GALACTOSIDE O-ACETYLTRANSFERASE"/>
    <property type="match status" value="1"/>
</dbReference>
<dbReference type="Pfam" id="PF12464">
    <property type="entry name" value="Mac"/>
    <property type="match status" value="1"/>
</dbReference>
<sequence length="200" mass="21785">MSLTDKFKYMVTGQPYDDLDSRLVELRKLATIKTQKLNSEPNISKKNALLGSLLKHVGKNIIIEPNFRCEFGRNISLGDNFYANYDCVMLDGAPITIGNNVLLGPKVGLYTSNHLFDSIERKNGGCIAKPIIIEDNVWIAANVSILPGVHIGTGSIIGAGSVVSHDIPDNVITAGNPCKVLRPISETDKTGFDGHDFEMN</sequence>
<evidence type="ECO:0000256" key="3">
    <source>
        <dbReference type="ARBA" id="ARBA00022737"/>
    </source>
</evidence>
<feature type="domain" description="Maltose/galactoside acetyltransferase" evidence="6">
    <location>
        <begin position="7"/>
        <end position="59"/>
    </location>
</feature>
<dbReference type="AlphaFoldDB" id="A0A5P1X326"/>
<dbReference type="InterPro" id="IPR001451">
    <property type="entry name" value="Hexapep"/>
</dbReference>
<evidence type="ECO:0000256" key="2">
    <source>
        <dbReference type="ARBA" id="ARBA00022679"/>
    </source>
</evidence>
<gene>
    <name evidence="7" type="ORF">F0161_01055</name>
</gene>
<dbReference type="InterPro" id="IPR024688">
    <property type="entry name" value="Mac_dom"/>
</dbReference>
<evidence type="ECO:0000313" key="8">
    <source>
        <dbReference type="Proteomes" id="UP000325295"/>
    </source>
</evidence>
<dbReference type="InterPro" id="IPR039369">
    <property type="entry name" value="LacA-like"/>
</dbReference>
<evidence type="ECO:0000256" key="5">
    <source>
        <dbReference type="RuleBase" id="RU367021"/>
    </source>
</evidence>
<dbReference type="OrthoDB" id="9812571at2"/>
<keyword evidence="3" id="KW-0677">Repeat</keyword>